<evidence type="ECO:0000256" key="10">
    <source>
        <dbReference type="ARBA" id="ARBA00022840"/>
    </source>
</evidence>
<evidence type="ECO:0000256" key="14">
    <source>
        <dbReference type="SAM" id="Phobius"/>
    </source>
</evidence>
<evidence type="ECO:0000256" key="3">
    <source>
        <dbReference type="ARBA" id="ARBA00012438"/>
    </source>
</evidence>
<evidence type="ECO:0000256" key="8">
    <source>
        <dbReference type="ARBA" id="ARBA00022741"/>
    </source>
</evidence>
<organism evidence="17 18">
    <name type="scientific">Alkalicoccobacillus plakortidis</name>
    <dbReference type="NCBI Taxonomy" id="444060"/>
    <lineage>
        <taxon>Bacteria</taxon>
        <taxon>Bacillati</taxon>
        <taxon>Bacillota</taxon>
        <taxon>Bacilli</taxon>
        <taxon>Bacillales</taxon>
        <taxon>Bacillaceae</taxon>
        <taxon>Alkalicoccobacillus</taxon>
    </lineage>
</organism>
<feature type="transmembrane region" description="Helical" evidence="14">
    <location>
        <begin position="12"/>
        <end position="34"/>
    </location>
</feature>
<keyword evidence="10" id="KW-0067">ATP-binding</keyword>
<dbReference type="InterPro" id="IPR003661">
    <property type="entry name" value="HisK_dim/P_dom"/>
</dbReference>
<keyword evidence="11 14" id="KW-1133">Transmembrane helix</keyword>
<gene>
    <name evidence="17" type="ORF">NDM98_22505</name>
</gene>
<dbReference type="CDD" id="cd00075">
    <property type="entry name" value="HATPase"/>
    <property type="match status" value="1"/>
</dbReference>
<dbReference type="GO" id="GO:0016301">
    <property type="term" value="F:kinase activity"/>
    <property type="evidence" value="ECO:0007669"/>
    <property type="project" value="UniProtKB-KW"/>
</dbReference>
<dbReference type="Proteomes" id="UP001203665">
    <property type="component" value="Unassembled WGS sequence"/>
</dbReference>
<evidence type="ECO:0000259" key="15">
    <source>
        <dbReference type="PROSITE" id="PS50109"/>
    </source>
</evidence>
<proteinExistence type="predicted"/>
<keyword evidence="18" id="KW-1185">Reference proteome</keyword>
<evidence type="ECO:0000256" key="13">
    <source>
        <dbReference type="ARBA" id="ARBA00023136"/>
    </source>
</evidence>
<dbReference type="EC" id="2.7.13.3" evidence="3"/>
<keyword evidence="7 14" id="KW-0812">Transmembrane</keyword>
<feature type="domain" description="HAMP" evidence="16">
    <location>
        <begin position="85"/>
        <end position="137"/>
    </location>
</feature>
<evidence type="ECO:0000256" key="5">
    <source>
        <dbReference type="ARBA" id="ARBA00022553"/>
    </source>
</evidence>
<sequence>MDKRYMSFVFKLAMFLLISVFLTSLAIAGLYFSYRMTSSLGYVNLFDRIAVASGETISFYVDQFFDLVFILFLLGILISFLMISHRYIRYFVKIEKDLDQMVSGQLTQRVEVKDNHEFGQLARQVNQLVEKLEKTVYEERVAEQSKTELITNVSHDLRTPLTSIMGYLNLIERDQYKDEVTLRYYTEIAYEKTKQMNTMVNDLFEYIRTKNPKLILNKAHIDLKEVINQLASHFYLQMKDAKLNLRLHLPDEEVKQLVDGEKLSRVFENIISNAIKYGSDAPFIDLTLSREPKGSIIEVRNYGEPISQSELPFIFERFYRVDQSRSKDTGGSGLGLAIAKNIIELHGGSIRVTSDQAGTAFTVTLPNIVEKTYEKALKD</sequence>
<evidence type="ECO:0000256" key="9">
    <source>
        <dbReference type="ARBA" id="ARBA00022777"/>
    </source>
</evidence>
<dbReference type="PROSITE" id="PS50885">
    <property type="entry name" value="HAMP"/>
    <property type="match status" value="1"/>
</dbReference>
<evidence type="ECO:0000313" key="18">
    <source>
        <dbReference type="Proteomes" id="UP001203665"/>
    </source>
</evidence>
<evidence type="ECO:0000256" key="11">
    <source>
        <dbReference type="ARBA" id="ARBA00022989"/>
    </source>
</evidence>
<dbReference type="PRINTS" id="PR00344">
    <property type="entry name" value="BCTRLSENSOR"/>
</dbReference>
<dbReference type="SUPFAM" id="SSF47384">
    <property type="entry name" value="Homodimeric domain of signal transducing histidine kinase"/>
    <property type="match status" value="1"/>
</dbReference>
<evidence type="ECO:0000313" key="17">
    <source>
        <dbReference type="EMBL" id="MCM2677906.1"/>
    </source>
</evidence>
<dbReference type="InterPro" id="IPR003660">
    <property type="entry name" value="HAMP_dom"/>
</dbReference>
<dbReference type="SMART" id="SM00304">
    <property type="entry name" value="HAMP"/>
    <property type="match status" value="1"/>
</dbReference>
<dbReference type="InterPro" id="IPR036097">
    <property type="entry name" value="HisK_dim/P_sf"/>
</dbReference>
<evidence type="ECO:0000256" key="7">
    <source>
        <dbReference type="ARBA" id="ARBA00022692"/>
    </source>
</evidence>
<evidence type="ECO:0000256" key="12">
    <source>
        <dbReference type="ARBA" id="ARBA00023012"/>
    </source>
</evidence>
<feature type="domain" description="Histidine kinase" evidence="15">
    <location>
        <begin position="152"/>
        <end position="369"/>
    </location>
</feature>
<dbReference type="CDD" id="cd00082">
    <property type="entry name" value="HisKA"/>
    <property type="match status" value="1"/>
</dbReference>
<dbReference type="RefSeq" id="WP_251611703.1">
    <property type="nucleotide sequence ID" value="NZ_JAMQJY010000007.1"/>
</dbReference>
<feature type="transmembrane region" description="Helical" evidence="14">
    <location>
        <begin position="64"/>
        <end position="83"/>
    </location>
</feature>
<keyword evidence="13 14" id="KW-0472">Membrane</keyword>
<dbReference type="PROSITE" id="PS50109">
    <property type="entry name" value="HIS_KIN"/>
    <property type="match status" value="1"/>
</dbReference>
<dbReference type="Pfam" id="PF02518">
    <property type="entry name" value="HATPase_c"/>
    <property type="match status" value="1"/>
</dbReference>
<evidence type="ECO:0000256" key="1">
    <source>
        <dbReference type="ARBA" id="ARBA00000085"/>
    </source>
</evidence>
<dbReference type="PANTHER" id="PTHR45528">
    <property type="entry name" value="SENSOR HISTIDINE KINASE CPXA"/>
    <property type="match status" value="1"/>
</dbReference>
<keyword evidence="6" id="KW-0808">Transferase</keyword>
<dbReference type="SUPFAM" id="SSF158472">
    <property type="entry name" value="HAMP domain-like"/>
    <property type="match status" value="1"/>
</dbReference>
<keyword evidence="12" id="KW-0902">Two-component regulatory system</keyword>
<dbReference type="InterPro" id="IPR005467">
    <property type="entry name" value="His_kinase_dom"/>
</dbReference>
<dbReference type="SMART" id="SM00387">
    <property type="entry name" value="HATPase_c"/>
    <property type="match status" value="1"/>
</dbReference>
<comment type="caution">
    <text evidence="17">The sequence shown here is derived from an EMBL/GenBank/DDBJ whole genome shotgun (WGS) entry which is preliminary data.</text>
</comment>
<dbReference type="SUPFAM" id="SSF55874">
    <property type="entry name" value="ATPase domain of HSP90 chaperone/DNA topoisomerase II/histidine kinase"/>
    <property type="match status" value="1"/>
</dbReference>
<keyword evidence="8" id="KW-0547">Nucleotide-binding</keyword>
<dbReference type="PANTHER" id="PTHR45528:SF1">
    <property type="entry name" value="SENSOR HISTIDINE KINASE CPXA"/>
    <property type="match status" value="1"/>
</dbReference>
<dbReference type="Gene3D" id="6.10.340.10">
    <property type="match status" value="1"/>
</dbReference>
<dbReference type="Pfam" id="PF00512">
    <property type="entry name" value="HisKA"/>
    <property type="match status" value="1"/>
</dbReference>
<dbReference type="SMART" id="SM00388">
    <property type="entry name" value="HisKA"/>
    <property type="match status" value="1"/>
</dbReference>
<evidence type="ECO:0000259" key="16">
    <source>
        <dbReference type="PROSITE" id="PS50885"/>
    </source>
</evidence>
<evidence type="ECO:0000256" key="6">
    <source>
        <dbReference type="ARBA" id="ARBA00022679"/>
    </source>
</evidence>
<dbReference type="InterPro" id="IPR004358">
    <property type="entry name" value="Sig_transdc_His_kin-like_C"/>
</dbReference>
<comment type="subcellular location">
    <subcellularLocation>
        <location evidence="2">Cell membrane</location>
        <topology evidence="2">Multi-pass membrane protein</topology>
    </subcellularLocation>
</comment>
<dbReference type="InterPro" id="IPR036890">
    <property type="entry name" value="HATPase_C_sf"/>
</dbReference>
<keyword evidence="9 17" id="KW-0418">Kinase</keyword>
<accession>A0ABT0XPR9</accession>
<dbReference type="InterPro" id="IPR003594">
    <property type="entry name" value="HATPase_dom"/>
</dbReference>
<keyword evidence="5" id="KW-0597">Phosphoprotein</keyword>
<dbReference type="CDD" id="cd06225">
    <property type="entry name" value="HAMP"/>
    <property type="match status" value="1"/>
</dbReference>
<dbReference type="Gene3D" id="3.30.565.10">
    <property type="entry name" value="Histidine kinase-like ATPase, C-terminal domain"/>
    <property type="match status" value="1"/>
</dbReference>
<name>A0ABT0XPR9_9BACI</name>
<dbReference type="Gene3D" id="1.10.287.130">
    <property type="match status" value="1"/>
</dbReference>
<dbReference type="InterPro" id="IPR050398">
    <property type="entry name" value="HssS/ArlS-like"/>
</dbReference>
<evidence type="ECO:0000256" key="2">
    <source>
        <dbReference type="ARBA" id="ARBA00004651"/>
    </source>
</evidence>
<dbReference type="EMBL" id="JAMQJY010000007">
    <property type="protein sequence ID" value="MCM2677906.1"/>
    <property type="molecule type" value="Genomic_DNA"/>
</dbReference>
<reference evidence="17" key="1">
    <citation type="submission" date="2022-06" db="EMBL/GenBank/DDBJ databases">
        <title>Alkalicoccobacillus porphyridii sp. nov., isolated from a marine red alga, Porphyridium purpureum and reclassification of Shouchella plakortidis and Shouchella gibsonii as Alkalicoccobacillus plakortidis comb. nov. and Alkalicoccobacillus gibsonii comb. nov.</title>
        <authorList>
            <person name="Kim K.H."/>
            <person name="Lee J.K."/>
            <person name="Han D.M."/>
            <person name="Baek J.H."/>
            <person name="Jeon C.O."/>
        </authorList>
    </citation>
    <scope>NUCLEOTIDE SEQUENCE</scope>
    <source>
        <strain evidence="17">DSM 19153</strain>
    </source>
</reference>
<dbReference type="Pfam" id="PF00672">
    <property type="entry name" value="HAMP"/>
    <property type="match status" value="1"/>
</dbReference>
<protein>
    <recommendedName>
        <fullName evidence="3">histidine kinase</fullName>
        <ecNumber evidence="3">2.7.13.3</ecNumber>
    </recommendedName>
</protein>
<comment type="catalytic activity">
    <reaction evidence="1">
        <text>ATP + protein L-histidine = ADP + protein N-phospho-L-histidine.</text>
        <dbReference type="EC" id="2.7.13.3"/>
    </reaction>
</comment>
<evidence type="ECO:0000256" key="4">
    <source>
        <dbReference type="ARBA" id="ARBA00022475"/>
    </source>
</evidence>
<keyword evidence="4" id="KW-1003">Cell membrane</keyword>